<dbReference type="EMBL" id="CP127363">
    <property type="protein sequence ID" value="WIY48259.1"/>
    <property type="molecule type" value="Genomic_DNA"/>
</dbReference>
<sequence length="451" mass="47378">MDPMPTPAAEGASPSPVSLPQALRFWLKLGFIGFGGPAGQIALMHDELVDRRRWISEKRFLHALNYCMLLPGPEAQQLATYLGWLLHRTWGGILAGVLFVLPSLFILVALAWLYMAHGDAPAVAGVFDGIKPAVTAIVAQAALRIGGRSLRSGWLWSIAIAAFVALFAFDAPFPAIVAAAAVAGYIGGRLRPAAFGAAVATAPPAEMSRAQGRALIDDDTPVPAHARFSWRRACAVLLAGTALWLLAMGGLRAAFGHDAVLVHMAWFFTKAALMTFGGAYAVLPYVYQGAVEHFQWITPAQMMDGLALGETTPGPLIMVVSFVAFVGGWARALFGPEALPLAGATAAAVVTFFTFLPSFVFVLLGGPFIESTRGDLRLAAPLAGIAAAVVGVIANLAVFFAIHVFWPQGLHAGPDVRMLLIGAASAVALMRWRVGVIPVILAAGLAGLAMA</sequence>
<keyword evidence="6 7" id="KW-0472">Membrane</keyword>
<dbReference type="InterPro" id="IPR003370">
    <property type="entry name" value="Chromate_transpt"/>
</dbReference>
<comment type="subcellular location">
    <subcellularLocation>
        <location evidence="1">Cell membrane</location>
        <topology evidence="1">Multi-pass membrane protein</topology>
    </subcellularLocation>
</comment>
<feature type="transmembrane region" description="Helical" evidence="7">
    <location>
        <begin position="235"/>
        <end position="255"/>
    </location>
</feature>
<dbReference type="NCBIfam" id="TIGR00937">
    <property type="entry name" value="2A51"/>
    <property type="match status" value="1"/>
</dbReference>
<dbReference type="PANTHER" id="PTHR33567">
    <property type="entry name" value="CHROMATE ION TRANSPORTER (EUROFUNG)"/>
    <property type="match status" value="1"/>
</dbReference>
<evidence type="ECO:0000256" key="1">
    <source>
        <dbReference type="ARBA" id="ARBA00004651"/>
    </source>
</evidence>
<organism evidence="8 9">
    <name type="scientific">Paracidovorax citrulli</name>
    <name type="common">Acidovorax citrulli</name>
    <dbReference type="NCBI Taxonomy" id="80869"/>
    <lineage>
        <taxon>Bacteria</taxon>
        <taxon>Pseudomonadati</taxon>
        <taxon>Pseudomonadota</taxon>
        <taxon>Betaproteobacteria</taxon>
        <taxon>Burkholderiales</taxon>
        <taxon>Comamonadaceae</taxon>
        <taxon>Paracidovorax</taxon>
    </lineage>
</organism>
<evidence type="ECO:0000313" key="9">
    <source>
        <dbReference type="Proteomes" id="UP001242732"/>
    </source>
</evidence>
<reference evidence="8 9" key="1">
    <citation type="submission" date="2023-06" db="EMBL/GenBank/DDBJ databases">
        <authorList>
            <person name="Ham H."/>
            <person name="Park D.S."/>
        </authorList>
    </citation>
    <scope>NUCLEOTIDE SEQUENCE [LARGE SCALE GENOMIC DNA]</scope>
    <source>
        <strain evidence="8 9">KACC 17005</strain>
    </source>
</reference>
<proteinExistence type="inferred from homology"/>
<dbReference type="RefSeq" id="WP_011793955.1">
    <property type="nucleotide sequence ID" value="NZ_CP023687.1"/>
</dbReference>
<evidence type="ECO:0000256" key="4">
    <source>
        <dbReference type="ARBA" id="ARBA00022692"/>
    </source>
</evidence>
<keyword evidence="5 7" id="KW-1133">Transmembrane helix</keyword>
<feature type="transmembrane region" description="Helical" evidence="7">
    <location>
        <begin position="418"/>
        <end position="448"/>
    </location>
</feature>
<name>A0ABY9AMU9_PARCI</name>
<evidence type="ECO:0000256" key="6">
    <source>
        <dbReference type="ARBA" id="ARBA00023136"/>
    </source>
</evidence>
<feature type="transmembrane region" description="Helical" evidence="7">
    <location>
        <begin position="267"/>
        <end position="287"/>
    </location>
</feature>
<accession>A0ABY9AMU9</accession>
<protein>
    <submittedName>
        <fullName evidence="8">Chromate efflux transporter</fullName>
    </submittedName>
</protein>
<gene>
    <name evidence="8" type="primary">chrA</name>
    <name evidence="8" type="ORF">QRO08_20915</name>
</gene>
<dbReference type="InterPro" id="IPR014047">
    <property type="entry name" value="Chr_Tranpt_l_chain"/>
</dbReference>
<keyword evidence="4 7" id="KW-0812">Transmembrane</keyword>
<evidence type="ECO:0000256" key="5">
    <source>
        <dbReference type="ARBA" id="ARBA00022989"/>
    </source>
</evidence>
<dbReference type="PANTHER" id="PTHR33567:SF3">
    <property type="entry name" value="CHROMATE ION TRANSPORTER (EUROFUNG)"/>
    <property type="match status" value="1"/>
</dbReference>
<feature type="transmembrane region" description="Helical" evidence="7">
    <location>
        <begin position="153"/>
        <end position="186"/>
    </location>
</feature>
<keyword evidence="9" id="KW-1185">Reference proteome</keyword>
<dbReference type="Proteomes" id="UP001242732">
    <property type="component" value="Chromosome"/>
</dbReference>
<feature type="transmembrane region" description="Helical" evidence="7">
    <location>
        <begin position="378"/>
        <end position="406"/>
    </location>
</feature>
<feature type="transmembrane region" description="Helical" evidence="7">
    <location>
        <begin position="307"/>
        <end position="329"/>
    </location>
</feature>
<dbReference type="PIRSF" id="PIRSF004810">
    <property type="entry name" value="ChrA"/>
    <property type="match status" value="1"/>
</dbReference>
<feature type="transmembrane region" description="Helical" evidence="7">
    <location>
        <begin position="93"/>
        <end position="115"/>
    </location>
</feature>
<feature type="transmembrane region" description="Helical" evidence="7">
    <location>
        <begin position="341"/>
        <end position="366"/>
    </location>
</feature>
<evidence type="ECO:0000256" key="3">
    <source>
        <dbReference type="ARBA" id="ARBA00022475"/>
    </source>
</evidence>
<evidence type="ECO:0000313" key="8">
    <source>
        <dbReference type="EMBL" id="WIY48259.1"/>
    </source>
</evidence>
<keyword evidence="3" id="KW-1003">Cell membrane</keyword>
<evidence type="ECO:0000256" key="2">
    <source>
        <dbReference type="ARBA" id="ARBA00005262"/>
    </source>
</evidence>
<evidence type="ECO:0000256" key="7">
    <source>
        <dbReference type="SAM" id="Phobius"/>
    </source>
</evidence>
<comment type="similarity">
    <text evidence="2">Belongs to the chromate ion transporter (CHR) (TC 2.A.51) family.</text>
</comment>
<dbReference type="Pfam" id="PF02417">
    <property type="entry name" value="Chromate_transp"/>
    <property type="match status" value="2"/>
</dbReference>